<dbReference type="SUPFAM" id="SSF51120">
    <property type="entry name" value="beta-Roll"/>
    <property type="match status" value="1"/>
</dbReference>
<dbReference type="EMBL" id="CADCVJ010000016">
    <property type="protein sequence ID" value="CAA9462563.1"/>
    <property type="molecule type" value="Genomic_DNA"/>
</dbReference>
<dbReference type="Gene3D" id="2.150.10.10">
    <property type="entry name" value="Serralysin-like metalloprotease, C-terminal"/>
    <property type="match status" value="1"/>
</dbReference>
<protein>
    <recommendedName>
        <fullName evidence="4">Alkaline phosphatase</fullName>
    </recommendedName>
</protein>
<proteinExistence type="predicted"/>
<keyword evidence="2" id="KW-0732">Signal</keyword>
<dbReference type="PRINTS" id="PR00313">
    <property type="entry name" value="CABNDNGRPT"/>
</dbReference>
<sequence length="179" mass="19384">MSRWLAIAALAVLLCAASLAQASHIPGRPCEDCASHERWPKIDGEIEAATDGKRRLTGTGRSDELLGQHGSDTLLGRGRSDVLWGDSRPSGQPAGQRDRIHGGGGRDFIYASHGHNRIRGGAGNDAISAHFGRGVIDCGPGRDVYHVARSRRDGWKVRNCERVDYRSERQRGGGLKPLK</sequence>
<organism evidence="3">
    <name type="scientific">uncultured Solirubrobacteraceae bacterium</name>
    <dbReference type="NCBI Taxonomy" id="1162706"/>
    <lineage>
        <taxon>Bacteria</taxon>
        <taxon>Bacillati</taxon>
        <taxon>Actinomycetota</taxon>
        <taxon>Thermoleophilia</taxon>
        <taxon>Solirubrobacterales</taxon>
        <taxon>Solirubrobacteraceae</taxon>
        <taxon>environmental samples</taxon>
    </lineage>
</organism>
<gene>
    <name evidence="3" type="ORF">AVDCRST_MAG38-275</name>
</gene>
<feature type="chain" id="PRO_5026781988" description="Alkaline phosphatase" evidence="2">
    <location>
        <begin position="23"/>
        <end position="179"/>
    </location>
</feature>
<evidence type="ECO:0000256" key="2">
    <source>
        <dbReference type="SAM" id="SignalP"/>
    </source>
</evidence>
<evidence type="ECO:0000313" key="3">
    <source>
        <dbReference type="EMBL" id="CAA9462563.1"/>
    </source>
</evidence>
<accession>A0A6J4R642</accession>
<dbReference type="InterPro" id="IPR001343">
    <property type="entry name" value="Hemolysn_Ca-bd"/>
</dbReference>
<dbReference type="AlphaFoldDB" id="A0A6J4R642"/>
<dbReference type="InterPro" id="IPR011049">
    <property type="entry name" value="Serralysin-like_metalloprot_C"/>
</dbReference>
<evidence type="ECO:0000256" key="1">
    <source>
        <dbReference type="SAM" id="MobiDB-lite"/>
    </source>
</evidence>
<feature type="region of interest" description="Disordered" evidence="1">
    <location>
        <begin position="49"/>
        <end position="103"/>
    </location>
</feature>
<feature type="signal peptide" evidence="2">
    <location>
        <begin position="1"/>
        <end position="22"/>
    </location>
</feature>
<dbReference type="Pfam" id="PF00353">
    <property type="entry name" value="HemolysinCabind"/>
    <property type="match status" value="2"/>
</dbReference>
<dbReference type="GO" id="GO:0005509">
    <property type="term" value="F:calcium ion binding"/>
    <property type="evidence" value="ECO:0007669"/>
    <property type="project" value="InterPro"/>
</dbReference>
<evidence type="ECO:0008006" key="4">
    <source>
        <dbReference type="Google" id="ProtNLM"/>
    </source>
</evidence>
<reference evidence="3" key="1">
    <citation type="submission" date="2020-02" db="EMBL/GenBank/DDBJ databases">
        <authorList>
            <person name="Meier V. D."/>
        </authorList>
    </citation>
    <scope>NUCLEOTIDE SEQUENCE</scope>
    <source>
        <strain evidence="3">AVDCRST_MAG38</strain>
    </source>
</reference>
<name>A0A6J4R642_9ACTN</name>